<evidence type="ECO:0000313" key="8">
    <source>
        <dbReference type="EMBL" id="HIW96074.1"/>
    </source>
</evidence>
<dbReference type="InterPro" id="IPR018114">
    <property type="entry name" value="TRYPSIN_HIS"/>
</dbReference>
<evidence type="ECO:0000256" key="4">
    <source>
        <dbReference type="ARBA" id="ARBA00022825"/>
    </source>
</evidence>
<protein>
    <submittedName>
        <fullName evidence="8">S1 family peptidase</fullName>
    </submittedName>
</protein>
<dbReference type="InterPro" id="IPR001316">
    <property type="entry name" value="Pept_S1A_streptogrisin"/>
</dbReference>
<dbReference type="PROSITE" id="PS00135">
    <property type="entry name" value="TRYPSIN_SER"/>
    <property type="match status" value="1"/>
</dbReference>
<dbReference type="Gene3D" id="2.40.10.10">
    <property type="entry name" value="Trypsin-like serine proteases"/>
    <property type="match status" value="2"/>
</dbReference>
<feature type="signal peptide" evidence="6">
    <location>
        <begin position="1"/>
        <end position="34"/>
    </location>
</feature>
<dbReference type="Proteomes" id="UP000824189">
    <property type="component" value="Unassembled WGS sequence"/>
</dbReference>
<comment type="similarity">
    <text evidence="1">Belongs to the peptidase S1 family.</text>
</comment>
<dbReference type="InterPro" id="IPR043504">
    <property type="entry name" value="Peptidase_S1_PA_chymotrypsin"/>
</dbReference>
<dbReference type="EMBL" id="DXFZ01000077">
    <property type="protein sequence ID" value="HIW96074.1"/>
    <property type="molecule type" value="Genomic_DNA"/>
</dbReference>
<evidence type="ECO:0000256" key="6">
    <source>
        <dbReference type="SAM" id="SignalP"/>
    </source>
</evidence>
<keyword evidence="2" id="KW-0645">Protease</keyword>
<proteinExistence type="inferred from homology"/>
<evidence type="ECO:0000256" key="2">
    <source>
        <dbReference type="ARBA" id="ARBA00022670"/>
    </source>
</evidence>
<evidence type="ECO:0000256" key="5">
    <source>
        <dbReference type="ARBA" id="ARBA00023157"/>
    </source>
</evidence>
<reference evidence="8" key="2">
    <citation type="submission" date="2021-04" db="EMBL/GenBank/DDBJ databases">
        <authorList>
            <person name="Gilroy R."/>
        </authorList>
    </citation>
    <scope>NUCLEOTIDE SEQUENCE</scope>
    <source>
        <strain evidence="8">4376</strain>
    </source>
</reference>
<dbReference type="SUPFAM" id="SSF50494">
    <property type="entry name" value="Trypsin-like serine proteases"/>
    <property type="match status" value="1"/>
</dbReference>
<dbReference type="PRINTS" id="PR00861">
    <property type="entry name" value="ALYTICPTASE"/>
</dbReference>
<keyword evidence="4" id="KW-0720">Serine protease</keyword>
<organism evidence="8 9">
    <name type="scientific">Candidatus Corynebacterium gallistercoris</name>
    <dbReference type="NCBI Taxonomy" id="2838530"/>
    <lineage>
        <taxon>Bacteria</taxon>
        <taxon>Bacillati</taxon>
        <taxon>Actinomycetota</taxon>
        <taxon>Actinomycetes</taxon>
        <taxon>Mycobacteriales</taxon>
        <taxon>Corynebacteriaceae</taxon>
        <taxon>Corynebacterium</taxon>
    </lineage>
</organism>
<dbReference type="CDD" id="cd21112">
    <property type="entry name" value="alphaLP-like"/>
    <property type="match status" value="1"/>
</dbReference>
<evidence type="ECO:0000313" key="9">
    <source>
        <dbReference type="Proteomes" id="UP000824189"/>
    </source>
</evidence>
<reference evidence="8" key="1">
    <citation type="journal article" date="2021" name="PeerJ">
        <title>Extensive microbial diversity within the chicken gut microbiome revealed by metagenomics and culture.</title>
        <authorList>
            <person name="Gilroy R."/>
            <person name="Ravi A."/>
            <person name="Getino M."/>
            <person name="Pursley I."/>
            <person name="Horton D.L."/>
            <person name="Alikhan N.F."/>
            <person name="Baker D."/>
            <person name="Gharbi K."/>
            <person name="Hall N."/>
            <person name="Watson M."/>
            <person name="Adriaenssens E.M."/>
            <person name="Foster-Nyarko E."/>
            <person name="Jarju S."/>
            <person name="Secka A."/>
            <person name="Antonio M."/>
            <person name="Oren A."/>
            <person name="Chaudhuri R.R."/>
            <person name="La Ragione R."/>
            <person name="Hildebrand F."/>
            <person name="Pallen M.J."/>
        </authorList>
    </citation>
    <scope>NUCLEOTIDE SEQUENCE</scope>
    <source>
        <strain evidence="8">4376</strain>
    </source>
</reference>
<dbReference type="Pfam" id="PF00089">
    <property type="entry name" value="Trypsin"/>
    <property type="match status" value="1"/>
</dbReference>
<keyword evidence="5" id="KW-1015">Disulfide bond</keyword>
<dbReference type="GO" id="GO:0004252">
    <property type="term" value="F:serine-type endopeptidase activity"/>
    <property type="evidence" value="ECO:0007669"/>
    <property type="project" value="InterPro"/>
</dbReference>
<dbReference type="InterPro" id="IPR001254">
    <property type="entry name" value="Trypsin_dom"/>
</dbReference>
<evidence type="ECO:0000256" key="3">
    <source>
        <dbReference type="ARBA" id="ARBA00022801"/>
    </source>
</evidence>
<gene>
    <name evidence="8" type="ORF">H9867_06295</name>
</gene>
<dbReference type="GO" id="GO:0006508">
    <property type="term" value="P:proteolysis"/>
    <property type="evidence" value="ECO:0007669"/>
    <property type="project" value="UniProtKB-KW"/>
</dbReference>
<dbReference type="InterPro" id="IPR009003">
    <property type="entry name" value="Peptidase_S1_PA"/>
</dbReference>
<dbReference type="InterPro" id="IPR033116">
    <property type="entry name" value="TRYPSIN_SER"/>
</dbReference>
<dbReference type="PROSITE" id="PS00134">
    <property type="entry name" value="TRYPSIN_HIS"/>
    <property type="match status" value="1"/>
</dbReference>
<accession>A0A9D1UQ44</accession>
<keyword evidence="6" id="KW-0732">Signal</keyword>
<feature type="chain" id="PRO_5038866071" evidence="6">
    <location>
        <begin position="35"/>
        <end position="281"/>
    </location>
</feature>
<dbReference type="AlphaFoldDB" id="A0A9D1UQ44"/>
<feature type="domain" description="Peptidase S1" evidence="7">
    <location>
        <begin position="115"/>
        <end position="239"/>
    </location>
</feature>
<sequence>MSRKSFIGRAAAALTMAAGLLAGQAALAPAEAQAQPPVSSSQIAADVPALDAFFTFTGQPGSRVPGHYFTSPKVPAGLDFNAPLVGASTPILVGEDSLCTMGAVGTDSHGNKVGITAGHCGKPGNPVYSFDATNDRGEFARIGTFERAGSIDYGVVKLDNNVQLTNSYNNVKISNAGGAVPGLFTQLCKTGITTGGSCGPALIDSGELLISQVCASTGDSGGPVYVGDRLVGIVSAGLGSLPSCFTPLQGPIHAPLAAVDWNKISAELNAHGGTGAGFKLA</sequence>
<comment type="caution">
    <text evidence="8">The sequence shown here is derived from an EMBL/GenBank/DDBJ whole genome shotgun (WGS) entry which is preliminary data.</text>
</comment>
<keyword evidence="3" id="KW-0378">Hydrolase</keyword>
<name>A0A9D1UQ44_9CORY</name>
<evidence type="ECO:0000259" key="7">
    <source>
        <dbReference type="Pfam" id="PF00089"/>
    </source>
</evidence>
<evidence type="ECO:0000256" key="1">
    <source>
        <dbReference type="ARBA" id="ARBA00007664"/>
    </source>
</evidence>